<gene>
    <name evidence="2" type="ORF">FIBSPDRAFT_1042899</name>
</gene>
<dbReference type="SMART" id="SM00225">
    <property type="entry name" value="BTB"/>
    <property type="match status" value="1"/>
</dbReference>
<dbReference type="Pfam" id="PF00651">
    <property type="entry name" value="BTB"/>
    <property type="match status" value="1"/>
</dbReference>
<dbReference type="PROSITE" id="PS50097">
    <property type="entry name" value="BTB"/>
    <property type="match status" value="1"/>
</dbReference>
<protein>
    <recommendedName>
        <fullName evidence="1">BTB domain-containing protein</fullName>
    </recommendedName>
</protein>
<keyword evidence="3" id="KW-1185">Reference proteome</keyword>
<evidence type="ECO:0000313" key="2">
    <source>
        <dbReference type="EMBL" id="KZP23448.1"/>
    </source>
</evidence>
<evidence type="ECO:0000313" key="3">
    <source>
        <dbReference type="Proteomes" id="UP000076532"/>
    </source>
</evidence>
<dbReference type="Proteomes" id="UP000076532">
    <property type="component" value="Unassembled WGS sequence"/>
</dbReference>
<accession>A0A166LYC1</accession>
<name>A0A166LYC1_9AGAM</name>
<dbReference type="Gene3D" id="3.30.710.10">
    <property type="entry name" value="Potassium Channel Kv1.1, Chain A"/>
    <property type="match status" value="1"/>
</dbReference>
<reference evidence="2 3" key="1">
    <citation type="journal article" date="2016" name="Mol. Biol. Evol.">
        <title>Comparative Genomics of Early-Diverging Mushroom-Forming Fungi Provides Insights into the Origins of Lignocellulose Decay Capabilities.</title>
        <authorList>
            <person name="Nagy L.G."/>
            <person name="Riley R."/>
            <person name="Tritt A."/>
            <person name="Adam C."/>
            <person name="Daum C."/>
            <person name="Floudas D."/>
            <person name="Sun H."/>
            <person name="Yadav J.S."/>
            <person name="Pangilinan J."/>
            <person name="Larsson K.H."/>
            <person name="Matsuura K."/>
            <person name="Barry K."/>
            <person name="Labutti K."/>
            <person name="Kuo R."/>
            <person name="Ohm R.A."/>
            <person name="Bhattacharya S.S."/>
            <person name="Shirouzu T."/>
            <person name="Yoshinaga Y."/>
            <person name="Martin F.M."/>
            <person name="Grigoriev I.V."/>
            <person name="Hibbett D.S."/>
        </authorList>
    </citation>
    <scope>NUCLEOTIDE SEQUENCE [LARGE SCALE GENOMIC DNA]</scope>
    <source>
        <strain evidence="2 3">CBS 109695</strain>
    </source>
</reference>
<dbReference type="CDD" id="cd18186">
    <property type="entry name" value="BTB_POZ_ZBTB_KLHL-like"/>
    <property type="match status" value="1"/>
</dbReference>
<organism evidence="2 3">
    <name type="scientific">Athelia psychrophila</name>
    <dbReference type="NCBI Taxonomy" id="1759441"/>
    <lineage>
        <taxon>Eukaryota</taxon>
        <taxon>Fungi</taxon>
        <taxon>Dikarya</taxon>
        <taxon>Basidiomycota</taxon>
        <taxon>Agaricomycotina</taxon>
        <taxon>Agaricomycetes</taxon>
        <taxon>Agaricomycetidae</taxon>
        <taxon>Atheliales</taxon>
        <taxon>Atheliaceae</taxon>
        <taxon>Athelia</taxon>
    </lineage>
</organism>
<feature type="domain" description="BTB" evidence="1">
    <location>
        <begin position="26"/>
        <end position="99"/>
    </location>
</feature>
<dbReference type="InterPro" id="IPR011333">
    <property type="entry name" value="SKP1/BTB/POZ_sf"/>
</dbReference>
<dbReference type="InterPro" id="IPR000210">
    <property type="entry name" value="BTB/POZ_dom"/>
</dbReference>
<dbReference type="AlphaFoldDB" id="A0A166LYC1"/>
<evidence type="ECO:0000259" key="1">
    <source>
        <dbReference type="PROSITE" id="PS50097"/>
    </source>
</evidence>
<dbReference type="EMBL" id="KV417532">
    <property type="protein sequence ID" value="KZP23448.1"/>
    <property type="molecule type" value="Genomic_DNA"/>
</dbReference>
<dbReference type="OrthoDB" id="3217871at2759"/>
<sequence length="343" mass="38756">MASDGPTIAATTLAPITRSEIWFEDGNVVLQAERKQFKIHRGTLARASSVFRDMFTLPQPPISQEETVEGCIVVQLSDSAADLEIVLQALIERGFAASRDPVSTNVVAAFLRLGRKYDFEVLRVEALRRIFYETPTTLEAFDKMQKWSQIQSSPQVALWPEIVQLAHEQNLQSVLPFALYMCCTGPYTSLIGPSIITRTYNMDDGSTVSLSTDDQIRCLSATPTLSHLQNYTTYAWLKSDDPYESCEQTLACAFRRTHFLRQHFFNHNGHRGLATWEGCTGSRDPDFGLRVCEYCEQVAYGIHADGRRSFWEGIPKSLDLPPWEELREERAECQSSLRLVTGI</sequence>
<proteinExistence type="predicted"/>